<accession>A0A9X3IZP1</accession>
<name>A0A9X3IZP1_9BACT</name>
<dbReference type="AlphaFoldDB" id="A0A9X3IZP1"/>
<gene>
    <name evidence="3" type="ORF">OV079_25255</name>
</gene>
<dbReference type="Proteomes" id="UP001150924">
    <property type="component" value="Unassembled WGS sequence"/>
</dbReference>
<organism evidence="3 4">
    <name type="scientific">Nannocystis pusilla</name>
    <dbReference type="NCBI Taxonomy" id="889268"/>
    <lineage>
        <taxon>Bacteria</taxon>
        <taxon>Pseudomonadati</taxon>
        <taxon>Myxococcota</taxon>
        <taxon>Polyangia</taxon>
        <taxon>Nannocystales</taxon>
        <taxon>Nannocystaceae</taxon>
        <taxon>Nannocystis</taxon>
    </lineage>
</organism>
<sequence length="360" mass="38895">MLRRALATGCLGLTLTSCMSEQTCPERQPNHQPASTASAWVEVTAPRDVSLLQAAARVVLPGDRQGVIRPIYRARIARFHVQAGDRVRVGQPVVDVVMPEVVVAAADYRGAHAQRHPDRAARQARAHARRGPRGRARRLRGRHPRRRGRAAGPHRRRHLARRRPRPARSRELLHKPEVTLTSDIDGVVRELHGRLGEVVEAGALPIAVIVGEGVPRVEARFLHAPPARTTMRFHAVDGSVWALKPEPLARTVEADDGAVVMWFEAEGDRLAAPGLRGTVEAFSDEAGVVQVPAGALQRAGDDLIVHRRRDGQTAAVPVELLMASGASALVRPKDPSQLVAGDRVAEDALAHQRATAGAGA</sequence>
<dbReference type="InterPro" id="IPR051909">
    <property type="entry name" value="MFP_Cation_Efflux"/>
</dbReference>
<dbReference type="PANTHER" id="PTHR30097:SF4">
    <property type="entry name" value="SLR6042 PROTEIN"/>
    <property type="match status" value="1"/>
</dbReference>
<reference evidence="3" key="1">
    <citation type="submission" date="2022-11" db="EMBL/GenBank/DDBJ databases">
        <title>Minimal conservation of predation-associated metabolite biosynthetic gene clusters underscores biosynthetic potential of Myxococcota including descriptions for ten novel species: Archangium lansinium sp. nov., Myxococcus landrumus sp. nov., Nannocystis bai.</title>
        <authorList>
            <person name="Ahearne A."/>
            <person name="Stevens C."/>
            <person name="Phillips K."/>
        </authorList>
    </citation>
    <scope>NUCLEOTIDE SEQUENCE</scope>
    <source>
        <strain evidence="3">Na p29</strain>
    </source>
</reference>
<dbReference type="GO" id="GO:0060003">
    <property type="term" value="P:copper ion export"/>
    <property type="evidence" value="ECO:0007669"/>
    <property type="project" value="TreeGrafter"/>
</dbReference>
<dbReference type="RefSeq" id="WP_267771418.1">
    <property type="nucleotide sequence ID" value="NZ_JAPNKE010000002.1"/>
</dbReference>
<feature type="compositionally biased region" description="Basic residues" evidence="2">
    <location>
        <begin position="122"/>
        <end position="167"/>
    </location>
</feature>
<dbReference type="GO" id="GO:0015679">
    <property type="term" value="P:plasma membrane copper ion transport"/>
    <property type="evidence" value="ECO:0007669"/>
    <property type="project" value="TreeGrafter"/>
</dbReference>
<keyword evidence="1" id="KW-0813">Transport</keyword>
<proteinExistence type="predicted"/>
<keyword evidence="4" id="KW-1185">Reference proteome</keyword>
<dbReference type="GO" id="GO:0030313">
    <property type="term" value="C:cell envelope"/>
    <property type="evidence" value="ECO:0007669"/>
    <property type="project" value="TreeGrafter"/>
</dbReference>
<evidence type="ECO:0000256" key="2">
    <source>
        <dbReference type="SAM" id="MobiDB-lite"/>
    </source>
</evidence>
<protein>
    <submittedName>
        <fullName evidence="3">Efflux RND transporter periplasmic adaptor subunit</fullName>
    </submittedName>
</protein>
<dbReference type="EMBL" id="JAPNKE010000002">
    <property type="protein sequence ID" value="MCY1008804.1"/>
    <property type="molecule type" value="Genomic_DNA"/>
</dbReference>
<dbReference type="PANTHER" id="PTHR30097">
    <property type="entry name" value="CATION EFFLUX SYSTEM PROTEIN CUSB"/>
    <property type="match status" value="1"/>
</dbReference>
<evidence type="ECO:0000256" key="1">
    <source>
        <dbReference type="ARBA" id="ARBA00022448"/>
    </source>
</evidence>
<evidence type="ECO:0000313" key="4">
    <source>
        <dbReference type="Proteomes" id="UP001150924"/>
    </source>
</evidence>
<comment type="caution">
    <text evidence="3">The sequence shown here is derived from an EMBL/GenBank/DDBJ whole genome shotgun (WGS) entry which is preliminary data.</text>
</comment>
<dbReference type="PROSITE" id="PS51257">
    <property type="entry name" value="PROKAR_LIPOPROTEIN"/>
    <property type="match status" value="1"/>
</dbReference>
<dbReference type="Gene3D" id="2.40.50.100">
    <property type="match status" value="1"/>
</dbReference>
<evidence type="ECO:0000313" key="3">
    <source>
        <dbReference type="EMBL" id="MCY1008804.1"/>
    </source>
</evidence>
<feature type="region of interest" description="Disordered" evidence="2">
    <location>
        <begin position="112"/>
        <end position="172"/>
    </location>
</feature>